<dbReference type="EMBL" id="KV417560">
    <property type="protein sequence ID" value="KZP19876.1"/>
    <property type="molecule type" value="Genomic_DNA"/>
</dbReference>
<sequence length="163" mass="17459">MKERPYISYDLAPTHPDALVRIHPRRSPTPPHTAPPAPHSDSLPARHGYDSSSELVLPFKSNAALLDSYTIASGGIRVGQLMEHPDSLAWSIAYKHLLGSTVAAVGTVHERIGAVQRHPRLAGVSNSPKDVEFVQGSVRYAPEARASILTSQTSTSEPAAIVA</sequence>
<dbReference type="AlphaFoldDB" id="A0A166IIX4"/>
<evidence type="ECO:0000256" key="1">
    <source>
        <dbReference type="SAM" id="MobiDB-lite"/>
    </source>
</evidence>
<gene>
    <name evidence="2" type="ORF">FIBSPDRAFT_1045278</name>
</gene>
<evidence type="ECO:0000313" key="3">
    <source>
        <dbReference type="Proteomes" id="UP000076532"/>
    </source>
</evidence>
<evidence type="ECO:0000313" key="2">
    <source>
        <dbReference type="EMBL" id="KZP19876.1"/>
    </source>
</evidence>
<proteinExistence type="predicted"/>
<dbReference type="Gene3D" id="3.10.129.10">
    <property type="entry name" value="Hotdog Thioesterase"/>
    <property type="match status" value="1"/>
</dbReference>
<accession>A0A166IIX4</accession>
<dbReference type="Proteomes" id="UP000076532">
    <property type="component" value="Unassembled WGS sequence"/>
</dbReference>
<feature type="region of interest" description="Disordered" evidence="1">
    <location>
        <begin position="21"/>
        <end position="49"/>
    </location>
</feature>
<reference evidence="2 3" key="1">
    <citation type="journal article" date="2016" name="Mol. Biol. Evol.">
        <title>Comparative Genomics of Early-Diverging Mushroom-Forming Fungi Provides Insights into the Origins of Lignocellulose Decay Capabilities.</title>
        <authorList>
            <person name="Nagy L.G."/>
            <person name="Riley R."/>
            <person name="Tritt A."/>
            <person name="Adam C."/>
            <person name="Daum C."/>
            <person name="Floudas D."/>
            <person name="Sun H."/>
            <person name="Yadav J.S."/>
            <person name="Pangilinan J."/>
            <person name="Larsson K.H."/>
            <person name="Matsuura K."/>
            <person name="Barry K."/>
            <person name="Labutti K."/>
            <person name="Kuo R."/>
            <person name="Ohm R.A."/>
            <person name="Bhattacharya S.S."/>
            <person name="Shirouzu T."/>
            <person name="Yoshinaga Y."/>
            <person name="Martin F.M."/>
            <person name="Grigoriev I.V."/>
            <person name="Hibbett D.S."/>
        </authorList>
    </citation>
    <scope>NUCLEOTIDE SEQUENCE [LARGE SCALE GENOMIC DNA]</scope>
    <source>
        <strain evidence="2 3">CBS 109695</strain>
    </source>
</reference>
<name>A0A166IIX4_9AGAM</name>
<organism evidence="2 3">
    <name type="scientific">Athelia psychrophila</name>
    <dbReference type="NCBI Taxonomy" id="1759441"/>
    <lineage>
        <taxon>Eukaryota</taxon>
        <taxon>Fungi</taxon>
        <taxon>Dikarya</taxon>
        <taxon>Basidiomycota</taxon>
        <taxon>Agaricomycotina</taxon>
        <taxon>Agaricomycetes</taxon>
        <taxon>Agaricomycetidae</taxon>
        <taxon>Atheliales</taxon>
        <taxon>Atheliaceae</taxon>
        <taxon>Athelia</taxon>
    </lineage>
</organism>
<feature type="compositionally biased region" description="Pro residues" evidence="1">
    <location>
        <begin position="27"/>
        <end position="38"/>
    </location>
</feature>
<protein>
    <submittedName>
        <fullName evidence="2">Uncharacterized protein</fullName>
    </submittedName>
</protein>
<dbReference type="STRING" id="436010.A0A166IIX4"/>
<dbReference type="OrthoDB" id="331699at2759"/>
<keyword evidence="3" id="KW-1185">Reference proteome</keyword>